<gene>
    <name evidence="1" type="ORF">COA96_08595</name>
</gene>
<evidence type="ECO:0000313" key="2">
    <source>
        <dbReference type="Proteomes" id="UP000218327"/>
    </source>
</evidence>
<proteinExistence type="predicted"/>
<protein>
    <recommendedName>
        <fullName evidence="3">Lipocalin-like domain-containing protein</fullName>
    </recommendedName>
</protein>
<evidence type="ECO:0000313" key="1">
    <source>
        <dbReference type="EMBL" id="PCJ24881.1"/>
    </source>
</evidence>
<accession>A0A2A5B0J9</accession>
<organism evidence="1 2">
    <name type="scientific">SAR86 cluster bacterium</name>
    <dbReference type="NCBI Taxonomy" id="2030880"/>
    <lineage>
        <taxon>Bacteria</taxon>
        <taxon>Pseudomonadati</taxon>
        <taxon>Pseudomonadota</taxon>
        <taxon>Gammaproteobacteria</taxon>
        <taxon>SAR86 cluster</taxon>
    </lineage>
</organism>
<evidence type="ECO:0008006" key="3">
    <source>
        <dbReference type="Google" id="ProtNLM"/>
    </source>
</evidence>
<dbReference type="Proteomes" id="UP000218327">
    <property type="component" value="Unassembled WGS sequence"/>
</dbReference>
<reference evidence="2" key="1">
    <citation type="submission" date="2017-08" db="EMBL/GenBank/DDBJ databases">
        <title>A dynamic microbial community with high functional redundancy inhabits the cold, oxic subseafloor aquifer.</title>
        <authorList>
            <person name="Tully B.J."/>
            <person name="Wheat C.G."/>
            <person name="Glazer B.T."/>
            <person name="Huber J.A."/>
        </authorList>
    </citation>
    <scope>NUCLEOTIDE SEQUENCE [LARGE SCALE GENOMIC DNA]</scope>
</reference>
<comment type="caution">
    <text evidence="1">The sequence shown here is derived from an EMBL/GenBank/DDBJ whole genome shotgun (WGS) entry which is preliminary data.</text>
</comment>
<sequence>MVFAQEIEIPDIKNGLAGSWIINDELSDNSDDQIEAAIKEGGGKVPRRWFKKRKEDFYRGGPPEQELYDRISYDDVLTINFDEPEFQFAYADNYLRIFHTDGRRRRTTANDFYNEGSTDYSFANWEKNALVVEARPRDGGFTLETYTLQADGKQLRVEMVIEPASFRSTINLVRIYDRAD</sequence>
<dbReference type="AlphaFoldDB" id="A0A2A5B0J9"/>
<dbReference type="EMBL" id="NVVJ01000022">
    <property type="protein sequence ID" value="PCJ24881.1"/>
    <property type="molecule type" value="Genomic_DNA"/>
</dbReference>
<name>A0A2A5B0J9_9GAMM</name>